<dbReference type="PANTHER" id="PTHR11732">
    <property type="entry name" value="ALDO/KETO REDUCTASE"/>
    <property type="match status" value="1"/>
</dbReference>
<dbReference type="InterPro" id="IPR023210">
    <property type="entry name" value="NADP_OxRdtase_dom"/>
</dbReference>
<feature type="domain" description="NADP-dependent oxidoreductase" evidence="1">
    <location>
        <begin position="10"/>
        <end position="75"/>
    </location>
</feature>
<evidence type="ECO:0000259" key="1">
    <source>
        <dbReference type="Pfam" id="PF00248"/>
    </source>
</evidence>
<dbReference type="EMBL" id="OA564528">
    <property type="protein sequence ID" value="CAD7194606.1"/>
    <property type="molecule type" value="Genomic_DNA"/>
</dbReference>
<protein>
    <recommendedName>
        <fullName evidence="1">NADP-dependent oxidoreductase domain-containing protein</fullName>
    </recommendedName>
</protein>
<dbReference type="AlphaFoldDB" id="A0A7R8VD17"/>
<dbReference type="InterPro" id="IPR018170">
    <property type="entry name" value="Aldo/ket_reductase_CS"/>
</dbReference>
<dbReference type="Gene3D" id="3.20.20.100">
    <property type="entry name" value="NADP-dependent oxidoreductase domain"/>
    <property type="match status" value="1"/>
</dbReference>
<sequence length="103" mass="11651">MKSAGIVHNSSSKPEEVELAVETALTAGYRHIDTAYNYNNEDAIGRALKRWLSDEDHHREDLFIATKRGVERGPQEDVEIAQELSKIYPFNDSYKETGVKGNQ</sequence>
<proteinExistence type="predicted"/>
<accession>A0A7R8VD17</accession>
<reference evidence="2" key="1">
    <citation type="submission" date="2020-11" db="EMBL/GenBank/DDBJ databases">
        <authorList>
            <person name="Tran Van P."/>
        </authorList>
    </citation>
    <scope>NUCLEOTIDE SEQUENCE</scope>
</reference>
<dbReference type="InterPro" id="IPR036812">
    <property type="entry name" value="NAD(P)_OxRdtase_dom_sf"/>
</dbReference>
<dbReference type="Pfam" id="PF00248">
    <property type="entry name" value="Aldo_ket_red"/>
    <property type="match status" value="1"/>
</dbReference>
<dbReference type="GO" id="GO:0016491">
    <property type="term" value="F:oxidoreductase activity"/>
    <property type="evidence" value="ECO:0007669"/>
    <property type="project" value="InterPro"/>
</dbReference>
<organism evidence="2">
    <name type="scientific">Timema douglasi</name>
    <name type="common">Walking stick</name>
    <dbReference type="NCBI Taxonomy" id="61478"/>
    <lineage>
        <taxon>Eukaryota</taxon>
        <taxon>Metazoa</taxon>
        <taxon>Ecdysozoa</taxon>
        <taxon>Arthropoda</taxon>
        <taxon>Hexapoda</taxon>
        <taxon>Insecta</taxon>
        <taxon>Pterygota</taxon>
        <taxon>Neoptera</taxon>
        <taxon>Polyneoptera</taxon>
        <taxon>Phasmatodea</taxon>
        <taxon>Timematodea</taxon>
        <taxon>Timematoidea</taxon>
        <taxon>Timematidae</taxon>
        <taxon>Timema</taxon>
    </lineage>
</organism>
<name>A0A7R8VD17_TIMDO</name>
<gene>
    <name evidence="2" type="ORF">TDIB3V08_LOCUS1023</name>
</gene>
<evidence type="ECO:0000313" key="2">
    <source>
        <dbReference type="EMBL" id="CAD7194606.1"/>
    </source>
</evidence>
<dbReference type="PROSITE" id="PS00798">
    <property type="entry name" value="ALDOKETO_REDUCTASE_1"/>
    <property type="match status" value="1"/>
</dbReference>
<dbReference type="SUPFAM" id="SSF51430">
    <property type="entry name" value="NAD(P)-linked oxidoreductase"/>
    <property type="match status" value="1"/>
</dbReference>
<dbReference type="InterPro" id="IPR020471">
    <property type="entry name" value="AKR"/>
</dbReference>